<dbReference type="GO" id="GO:0004497">
    <property type="term" value="F:monooxygenase activity"/>
    <property type="evidence" value="ECO:0007669"/>
    <property type="project" value="UniProtKB-KW"/>
</dbReference>
<comment type="cofactor">
    <cofactor evidence="1">
        <name>heme</name>
        <dbReference type="ChEBI" id="CHEBI:30413"/>
    </cofactor>
</comment>
<dbReference type="GO" id="GO:0005506">
    <property type="term" value="F:iron ion binding"/>
    <property type="evidence" value="ECO:0007669"/>
    <property type="project" value="InterPro"/>
</dbReference>
<keyword evidence="7" id="KW-0503">Monooxygenase</keyword>
<evidence type="ECO:0000256" key="5">
    <source>
        <dbReference type="ARBA" id="ARBA00023002"/>
    </source>
</evidence>
<dbReference type="InterPro" id="IPR036396">
    <property type="entry name" value="Cyt_P450_sf"/>
</dbReference>
<dbReference type="PANTHER" id="PTHR24296">
    <property type="entry name" value="CYTOCHROME P450"/>
    <property type="match status" value="1"/>
</dbReference>
<evidence type="ECO:0000313" key="9">
    <source>
        <dbReference type="Proteomes" id="UP001497516"/>
    </source>
</evidence>
<gene>
    <name evidence="8" type="ORF">LTRI10_LOCUS35698</name>
</gene>
<organism evidence="8 9">
    <name type="scientific">Linum trigynum</name>
    <dbReference type="NCBI Taxonomy" id="586398"/>
    <lineage>
        <taxon>Eukaryota</taxon>
        <taxon>Viridiplantae</taxon>
        <taxon>Streptophyta</taxon>
        <taxon>Embryophyta</taxon>
        <taxon>Tracheophyta</taxon>
        <taxon>Spermatophyta</taxon>
        <taxon>Magnoliopsida</taxon>
        <taxon>eudicotyledons</taxon>
        <taxon>Gunneridae</taxon>
        <taxon>Pentapetalae</taxon>
        <taxon>rosids</taxon>
        <taxon>fabids</taxon>
        <taxon>Malpighiales</taxon>
        <taxon>Linaceae</taxon>
        <taxon>Linum</taxon>
    </lineage>
</organism>
<comment type="similarity">
    <text evidence="2">Belongs to the cytochrome P450 family.</text>
</comment>
<evidence type="ECO:0000256" key="3">
    <source>
        <dbReference type="ARBA" id="ARBA00022617"/>
    </source>
</evidence>
<name>A0AAV2FCU0_9ROSI</name>
<protein>
    <recommendedName>
        <fullName evidence="10">Cytochrome P450</fullName>
    </recommendedName>
</protein>
<evidence type="ECO:0000256" key="6">
    <source>
        <dbReference type="ARBA" id="ARBA00023004"/>
    </source>
</evidence>
<dbReference type="InterPro" id="IPR001128">
    <property type="entry name" value="Cyt_P450"/>
</dbReference>
<keyword evidence="4" id="KW-0479">Metal-binding</keyword>
<dbReference type="GO" id="GO:0020037">
    <property type="term" value="F:heme binding"/>
    <property type="evidence" value="ECO:0007669"/>
    <property type="project" value="InterPro"/>
</dbReference>
<keyword evidence="3" id="KW-0349">Heme</keyword>
<dbReference type="Pfam" id="PF00067">
    <property type="entry name" value="p450"/>
    <property type="match status" value="1"/>
</dbReference>
<keyword evidence="6" id="KW-0408">Iron</keyword>
<evidence type="ECO:0000256" key="4">
    <source>
        <dbReference type="ARBA" id="ARBA00022723"/>
    </source>
</evidence>
<proteinExistence type="inferred from homology"/>
<evidence type="ECO:0000256" key="2">
    <source>
        <dbReference type="ARBA" id="ARBA00010617"/>
    </source>
</evidence>
<evidence type="ECO:0000256" key="1">
    <source>
        <dbReference type="ARBA" id="ARBA00001971"/>
    </source>
</evidence>
<reference evidence="8 9" key="1">
    <citation type="submission" date="2024-04" db="EMBL/GenBank/DDBJ databases">
        <authorList>
            <person name="Fracassetti M."/>
        </authorList>
    </citation>
    <scope>NUCLEOTIDE SEQUENCE [LARGE SCALE GENOMIC DNA]</scope>
</reference>
<dbReference type="GO" id="GO:0016705">
    <property type="term" value="F:oxidoreductase activity, acting on paired donors, with incorporation or reduction of molecular oxygen"/>
    <property type="evidence" value="ECO:0007669"/>
    <property type="project" value="InterPro"/>
</dbReference>
<evidence type="ECO:0008006" key="10">
    <source>
        <dbReference type="Google" id="ProtNLM"/>
    </source>
</evidence>
<evidence type="ECO:0000256" key="7">
    <source>
        <dbReference type="ARBA" id="ARBA00023033"/>
    </source>
</evidence>
<dbReference type="AlphaFoldDB" id="A0AAV2FCU0"/>
<dbReference type="SUPFAM" id="SSF48264">
    <property type="entry name" value="Cytochrome P450"/>
    <property type="match status" value="1"/>
</dbReference>
<sequence>MNNENTADGDGIFNADGDTWKSQRQLSSHEFNTKSLRRFLETVVDTELSARLIPTLSAAPANTTAATLDLQDILQRFAFDNICKIAFGYDLGYLAPTQPEARFATAFENGVRIISGRFNSGVNTTGKPELLTLCHLCPKVFNMTFVS</sequence>
<evidence type="ECO:0000313" key="8">
    <source>
        <dbReference type="EMBL" id="CAL1395255.1"/>
    </source>
</evidence>
<dbReference type="Proteomes" id="UP001497516">
    <property type="component" value="Chromosome 6"/>
</dbReference>
<dbReference type="EMBL" id="OZ034819">
    <property type="protein sequence ID" value="CAL1395255.1"/>
    <property type="molecule type" value="Genomic_DNA"/>
</dbReference>
<keyword evidence="5" id="KW-0560">Oxidoreductase</keyword>
<accession>A0AAV2FCU0</accession>
<keyword evidence="9" id="KW-1185">Reference proteome</keyword>
<dbReference type="Gene3D" id="1.10.630.10">
    <property type="entry name" value="Cytochrome P450"/>
    <property type="match status" value="1"/>
</dbReference>